<dbReference type="SUPFAM" id="SSF52402">
    <property type="entry name" value="Adenine nucleotide alpha hydrolases-like"/>
    <property type="match status" value="1"/>
</dbReference>
<dbReference type="PRINTS" id="PR01438">
    <property type="entry name" value="UNVRSLSTRESS"/>
</dbReference>
<evidence type="ECO:0000256" key="1">
    <source>
        <dbReference type="ARBA" id="ARBA00008791"/>
    </source>
</evidence>
<dbReference type="Pfam" id="PF00582">
    <property type="entry name" value="Usp"/>
    <property type="match status" value="1"/>
</dbReference>
<dbReference type="eggNOG" id="arCOG03050">
    <property type="taxonomic scope" value="Archaea"/>
</dbReference>
<sequence length="144" mass="15396">MLVPIDEERTRVEAQIDAVLDLPNVTDDVAVELFHVRKELEFTDSDEDVEIGKVRNDLDEAAIEKLPETVSLAHDELASAGVDATVHSATGNPAAAIVDVAQRFDADELIVGARGQSPVGKVLFGSVAQSVILDTDRPVKVVPS</sequence>
<evidence type="ECO:0000259" key="2">
    <source>
        <dbReference type="Pfam" id="PF00582"/>
    </source>
</evidence>
<gene>
    <name evidence="3" type="ORF">C493_08786</name>
</gene>
<dbReference type="CDD" id="cd00293">
    <property type="entry name" value="USP-like"/>
    <property type="match status" value="1"/>
</dbReference>
<dbReference type="InterPro" id="IPR006016">
    <property type="entry name" value="UspA"/>
</dbReference>
<dbReference type="PATRIC" id="fig|1227499.3.peg.1778"/>
<dbReference type="InterPro" id="IPR006015">
    <property type="entry name" value="Universal_stress_UspA"/>
</dbReference>
<comment type="similarity">
    <text evidence="1">Belongs to the universal stress protein A family.</text>
</comment>
<reference evidence="3 4" key="1">
    <citation type="journal article" date="2014" name="PLoS Genet.">
        <title>Phylogenetically driven sequencing of extremely halophilic archaea reveals strategies for static and dynamic osmo-response.</title>
        <authorList>
            <person name="Becker E.A."/>
            <person name="Seitzer P.M."/>
            <person name="Tritt A."/>
            <person name="Larsen D."/>
            <person name="Krusor M."/>
            <person name="Yao A.I."/>
            <person name="Wu D."/>
            <person name="Madern D."/>
            <person name="Eisen J.A."/>
            <person name="Darling A.E."/>
            <person name="Facciotti M.T."/>
        </authorList>
    </citation>
    <scope>NUCLEOTIDE SEQUENCE [LARGE SCALE GENOMIC DNA]</scope>
    <source>
        <strain evidence="3 4">JCM 12255</strain>
    </source>
</reference>
<dbReference type="PANTHER" id="PTHR46268">
    <property type="entry name" value="STRESS RESPONSE PROTEIN NHAX"/>
    <property type="match status" value="1"/>
</dbReference>
<keyword evidence="4" id="KW-1185">Reference proteome</keyword>
<dbReference type="STRING" id="1227499.C493_08786"/>
<dbReference type="AlphaFoldDB" id="L9X7K3"/>
<protein>
    <submittedName>
        <fullName evidence="3">UspA domain-containing protein</fullName>
    </submittedName>
</protein>
<dbReference type="InterPro" id="IPR014729">
    <property type="entry name" value="Rossmann-like_a/b/a_fold"/>
</dbReference>
<proteinExistence type="inferred from homology"/>
<dbReference type="EMBL" id="AOHZ01000041">
    <property type="protein sequence ID" value="ELY57567.1"/>
    <property type="molecule type" value="Genomic_DNA"/>
</dbReference>
<comment type="caution">
    <text evidence="3">The sequence shown here is derived from an EMBL/GenBank/DDBJ whole genome shotgun (WGS) entry which is preliminary data.</text>
</comment>
<evidence type="ECO:0000313" key="3">
    <source>
        <dbReference type="EMBL" id="ELY57567.1"/>
    </source>
</evidence>
<accession>L9X7K3</accession>
<name>L9X7K3_9EURY</name>
<evidence type="ECO:0000313" key="4">
    <source>
        <dbReference type="Proteomes" id="UP000011602"/>
    </source>
</evidence>
<dbReference type="Gene3D" id="3.40.50.620">
    <property type="entry name" value="HUPs"/>
    <property type="match status" value="1"/>
</dbReference>
<dbReference type="PANTHER" id="PTHR46268:SF6">
    <property type="entry name" value="UNIVERSAL STRESS PROTEIN UP12"/>
    <property type="match status" value="1"/>
</dbReference>
<dbReference type="Proteomes" id="UP000011602">
    <property type="component" value="Unassembled WGS sequence"/>
</dbReference>
<organism evidence="3 4">
    <name type="scientific">Natronolimnohabitans innermongolicus JCM 12255</name>
    <dbReference type="NCBI Taxonomy" id="1227499"/>
    <lineage>
        <taxon>Archaea</taxon>
        <taxon>Methanobacteriati</taxon>
        <taxon>Methanobacteriota</taxon>
        <taxon>Stenosarchaea group</taxon>
        <taxon>Halobacteria</taxon>
        <taxon>Halobacteriales</taxon>
        <taxon>Natrialbaceae</taxon>
        <taxon>Natronolimnohabitans</taxon>
    </lineage>
</organism>
<feature type="domain" description="UspA" evidence="2">
    <location>
        <begin position="2"/>
        <end position="143"/>
    </location>
</feature>